<keyword evidence="2" id="KW-1185">Reference proteome</keyword>
<reference evidence="1" key="1">
    <citation type="submission" date="2023-03" db="EMBL/GenBank/DDBJ databases">
        <title>Complete genome of Cladonia borealis.</title>
        <authorList>
            <person name="Park H."/>
        </authorList>
    </citation>
    <scope>NUCLEOTIDE SEQUENCE</scope>
    <source>
        <strain evidence="1">ANT050790</strain>
    </source>
</reference>
<comment type="caution">
    <text evidence="1">The sequence shown here is derived from an EMBL/GenBank/DDBJ whole genome shotgun (WGS) entry which is preliminary data.</text>
</comment>
<dbReference type="GO" id="GO:0016020">
    <property type="term" value="C:membrane"/>
    <property type="evidence" value="ECO:0007669"/>
    <property type="project" value="InterPro"/>
</dbReference>
<dbReference type="InterPro" id="IPR006813">
    <property type="entry name" value="Glyco_trans_17"/>
</dbReference>
<dbReference type="PANTHER" id="PTHR12224">
    <property type="entry name" value="BETA-1,4-MANNOSYL-GLYCOPROTEIN BETA-1,4-N-ACETYLGLUCOSAMINYL-TRANSFERASE"/>
    <property type="match status" value="1"/>
</dbReference>
<gene>
    <name evidence="1" type="ORF">JMJ35_006034</name>
</gene>
<dbReference type="AlphaFoldDB" id="A0AA39R129"/>
<dbReference type="Proteomes" id="UP001166286">
    <property type="component" value="Unassembled WGS sequence"/>
</dbReference>
<proteinExistence type="predicted"/>
<evidence type="ECO:0000313" key="2">
    <source>
        <dbReference type="Proteomes" id="UP001166286"/>
    </source>
</evidence>
<dbReference type="GO" id="GO:0006044">
    <property type="term" value="P:N-acetylglucosamine metabolic process"/>
    <property type="evidence" value="ECO:0007669"/>
    <property type="project" value="TreeGrafter"/>
</dbReference>
<evidence type="ECO:0008006" key="3">
    <source>
        <dbReference type="Google" id="ProtNLM"/>
    </source>
</evidence>
<sequence length="363" mass="42926">MNPSKPIYRYLLAAALLAVAIFFIHRSGTTPADVLDVIHRGDLKTASTPTTPDLLPLEEAKHYCQTRRWEPYPDRDRKRKVYDLFMINTELEWMEVRIGELASEVDYFVVLESEVDFKDRPKPLYVQENWQRFAKWHHQIIHHVLNTTGNPMGDKKDPWGREHFSRDAMLTQVFPTLSGAQQPHMGDVILVSDVDEIPRPEIIKSLRNCQFPQRLTLRTTYYRYSFQWLLREEEWIHPQATYWKGNGTVHPEALRMGKHDGEVLHAGWHCSSCLSSFKEMERKIDSFSHNELNRPEFKNPKNMLKRVREGRDPYDRKGKTYDRIDNNRDIPQYIVKHPKEFAYLLDRDPPSANFKDYDPKDFV</sequence>
<dbReference type="PANTHER" id="PTHR12224:SF0">
    <property type="entry name" value="BETA-1,4-MANNOSYL-GLYCOPROTEIN 4-BETA-N-ACETYLGLUCOSAMINYLTRANSFERASE"/>
    <property type="match status" value="1"/>
</dbReference>
<dbReference type="GO" id="GO:0003830">
    <property type="term" value="F:beta-1,4-mannosylglycoprotein 4-beta-N-acetylglucosaminyltransferase activity"/>
    <property type="evidence" value="ECO:0007669"/>
    <property type="project" value="InterPro"/>
</dbReference>
<protein>
    <recommendedName>
        <fullName evidence="3">Glycosyltransferase family 17 protein</fullName>
    </recommendedName>
</protein>
<evidence type="ECO:0000313" key="1">
    <source>
        <dbReference type="EMBL" id="KAK0511461.1"/>
    </source>
</evidence>
<dbReference type="Pfam" id="PF04724">
    <property type="entry name" value="Glyco_transf_17"/>
    <property type="match status" value="1"/>
</dbReference>
<accession>A0AA39R129</accession>
<dbReference type="EMBL" id="JAFEKC020000013">
    <property type="protein sequence ID" value="KAK0511461.1"/>
    <property type="molecule type" value="Genomic_DNA"/>
</dbReference>
<organism evidence="1 2">
    <name type="scientific">Cladonia borealis</name>
    <dbReference type="NCBI Taxonomy" id="184061"/>
    <lineage>
        <taxon>Eukaryota</taxon>
        <taxon>Fungi</taxon>
        <taxon>Dikarya</taxon>
        <taxon>Ascomycota</taxon>
        <taxon>Pezizomycotina</taxon>
        <taxon>Lecanoromycetes</taxon>
        <taxon>OSLEUM clade</taxon>
        <taxon>Lecanoromycetidae</taxon>
        <taxon>Lecanorales</taxon>
        <taxon>Lecanorineae</taxon>
        <taxon>Cladoniaceae</taxon>
        <taxon>Cladonia</taxon>
    </lineage>
</organism>
<name>A0AA39R129_9LECA</name>